<dbReference type="EMBL" id="CM004395">
    <property type="protein sequence ID" value="OAY40806.2"/>
    <property type="molecule type" value="Genomic_DNA"/>
</dbReference>
<keyword evidence="2" id="KW-1185">Reference proteome</keyword>
<dbReference type="Proteomes" id="UP000091857">
    <property type="component" value="Chromosome 9"/>
</dbReference>
<reference evidence="2" key="1">
    <citation type="journal article" date="2016" name="Nat. Biotechnol.">
        <title>Sequencing wild and cultivated cassava and related species reveals extensive interspecific hybridization and genetic diversity.</title>
        <authorList>
            <person name="Bredeson J.V."/>
            <person name="Lyons J.B."/>
            <person name="Prochnik S.E."/>
            <person name="Wu G.A."/>
            <person name="Ha C.M."/>
            <person name="Edsinger-Gonzales E."/>
            <person name="Grimwood J."/>
            <person name="Schmutz J."/>
            <person name="Rabbi I.Y."/>
            <person name="Egesi C."/>
            <person name="Nauluvula P."/>
            <person name="Lebot V."/>
            <person name="Ndunguru J."/>
            <person name="Mkamilo G."/>
            <person name="Bart R.S."/>
            <person name="Setter T.L."/>
            <person name="Gleadow R.M."/>
            <person name="Kulakow P."/>
            <person name="Ferguson M.E."/>
            <person name="Rounsley S."/>
            <person name="Rokhsar D.S."/>
        </authorList>
    </citation>
    <scope>NUCLEOTIDE SEQUENCE [LARGE SCALE GENOMIC DNA]</scope>
    <source>
        <strain evidence="2">cv. AM560-2</strain>
    </source>
</reference>
<comment type="caution">
    <text evidence="1">The sequence shown here is derived from an EMBL/GenBank/DDBJ whole genome shotgun (WGS) entry which is preliminary data.</text>
</comment>
<name>A0ACC8D438_MANES</name>
<protein>
    <submittedName>
        <fullName evidence="1">Uncharacterized protein</fullName>
    </submittedName>
</protein>
<accession>A0ACC8D438</accession>
<evidence type="ECO:0000313" key="2">
    <source>
        <dbReference type="Proteomes" id="UP000091857"/>
    </source>
</evidence>
<evidence type="ECO:0000313" key="1">
    <source>
        <dbReference type="EMBL" id="OAY40806.2"/>
    </source>
</evidence>
<proteinExistence type="predicted"/>
<gene>
    <name evidence="1" type="ORF">MANES_09G034700v8</name>
</gene>
<sequence>MAEAVVSFVVQKLGDLLIEEVTSLYDVQYQVESIERELTRMQCFLKDADAKQKGDMRVNNWVRDIRDVAFDVEDIIDTFVLKLACQRRRSGLMGFTAKFKYCFRDLAARRQLAEDIRSIKRRICEISTGRVTYGIENIGGDNAPYVCEKMRERRRSSPHVDNHDVIGFDEDINMLVLRLVDLRLLRRRVISIVGMGGLGKTTLAKKVYNCTEVKRHFDLCAWVYVSQDYRAREILHEIGRRVLSISKDNLAAMNKDDLEEKLYRVLSKKRYLIVLDDIWKIEVWDDLKAIFPDVMNGSKLLFTTRIKEVAMHADPSSPLHELHFLSAAKSWQLFTKKAFPMLVETGSFACPPELERLGKQIVAKCGGLPLAIVILGGLLSRKEKTTCVWSRVLQSVNWQLTHDPNKLLEILALSYNDLPYYLKPCFLYFGLFPEDLEIPAPKLMLFWIAEGFVQQRGEEAMEDVAEDFLEELIDRSMVQVVERRYDGKIKACRIHDLLRDLAISEAKECKFLEILDGYTCDSMIRARRIAIHTTLDMYLHLRHSNLHLRSLLRFTTSDEYLQSHQWTHFGDCHKLLRVLDLQGAIVSILPKATGELIHLRHLGLKNTGLKRFSFPINNLSKLQTLDIRATKLSRMPKELWKMQSLRRLYFHRIAITGRFPDHVSATNLRTLSTVSIYGNNWVPNFLGKLTNLRKLGIEGYHVSQTEALSNALVKLSSLEILQLKGADPISDPVLRLIFKLPNIYKLHLSGAMDKLPDPGEIQPNLTKLCLEMSQLEHDSFVTMERLPNLKMLRLLSNSFCEKEMVCSSGGFPKLHCLEIRELEKLEEWRIDVGAMPGLRRLIIHDCENLKMIPEGLQYITTLKEVVIEESSFVKCLEFTSVGKPGLQCFPGHFCNPQEGNSDCISVQFFSLYCFFLLFLPKQFSGLCFSLVHSAND</sequence>
<organism evidence="1 2">
    <name type="scientific">Manihot esculenta</name>
    <name type="common">Cassava</name>
    <name type="synonym">Jatropha manihot</name>
    <dbReference type="NCBI Taxonomy" id="3983"/>
    <lineage>
        <taxon>Eukaryota</taxon>
        <taxon>Viridiplantae</taxon>
        <taxon>Streptophyta</taxon>
        <taxon>Embryophyta</taxon>
        <taxon>Tracheophyta</taxon>
        <taxon>Spermatophyta</taxon>
        <taxon>Magnoliopsida</taxon>
        <taxon>eudicotyledons</taxon>
        <taxon>Gunneridae</taxon>
        <taxon>Pentapetalae</taxon>
        <taxon>rosids</taxon>
        <taxon>fabids</taxon>
        <taxon>Malpighiales</taxon>
        <taxon>Euphorbiaceae</taxon>
        <taxon>Crotonoideae</taxon>
        <taxon>Manihoteae</taxon>
        <taxon>Manihot</taxon>
    </lineage>
</organism>